<proteinExistence type="inferred from homology"/>
<dbReference type="GO" id="GO:0005737">
    <property type="term" value="C:cytoplasm"/>
    <property type="evidence" value="ECO:0007669"/>
    <property type="project" value="UniProtKB-SubCell"/>
</dbReference>
<evidence type="ECO:0000256" key="4">
    <source>
        <dbReference type="SAM" id="MobiDB-lite"/>
    </source>
</evidence>
<dbReference type="InterPro" id="IPR039768">
    <property type="entry name" value="Nmd3"/>
</dbReference>
<comment type="subcellular location">
    <subcellularLocation>
        <location evidence="2">Cytoplasm</location>
    </subcellularLocation>
    <subcellularLocation>
        <location evidence="2">Nucleus</location>
    </subcellularLocation>
</comment>
<dbReference type="PANTHER" id="PTHR12746:SF2">
    <property type="entry name" value="60S RIBOSOMAL EXPORT PROTEIN NMD3"/>
    <property type="match status" value="1"/>
</dbReference>
<dbReference type="GO" id="GO:0005634">
    <property type="term" value="C:nucleus"/>
    <property type="evidence" value="ECO:0007669"/>
    <property type="project" value="UniProtKB-SubCell"/>
</dbReference>
<comment type="function">
    <text evidence="1 2">Acts as an adapter for the XPO1/CRM1-mediated export of the 60S ribosomal subunit.</text>
</comment>
<sequence>MNANIINIVTTPDGLDFHFASRSNALSFSNFILSKTMSKCKTSKHLINHDANNNTYNYIYTFAIDICPICKYDLIFFSKDLATKYSCRSCFYLCIYVSSFILLVDPFYPSVRYMAVWSERYNKYPFTSLLSMENATTFLVLNVEYTNNKSTNHTDVITDIAKHNTKTYVDKRIKVDETHSYLLDQFGKYQNNDFDISDAKKKTKNKKKQKKKHNANKSNCIFNDSDSEKENEKTNDNNTDMYKKKQKKNNKRKMEPTSLHYKTDLNLCSFDDNETKYTINDALSLSYNNVNPIVTDDKLTMVDTKSNKTVDKKSKIDKLMCALVELYDEVTGTTIFTKTCNAKYLKPGDYVNAYDLRKQTFDSDINIYLEKENTYNIIVIDKVKPKVRKDIEAQLKVQNNNIKTLNNKNKTYTLETTIMDNCCSIENISLKAI</sequence>
<evidence type="ECO:0000256" key="3">
    <source>
        <dbReference type="SAM" id="Coils"/>
    </source>
</evidence>
<dbReference type="GO" id="GO:0043023">
    <property type="term" value="F:ribosomal large subunit binding"/>
    <property type="evidence" value="ECO:0007669"/>
    <property type="project" value="InterPro"/>
</dbReference>
<reference evidence="6" key="2">
    <citation type="submission" date="2025-09" db="UniProtKB">
        <authorList>
            <consortium name="Ensembl"/>
        </authorList>
    </citation>
    <scope>IDENTIFICATION</scope>
</reference>
<reference evidence="6" key="1">
    <citation type="submission" date="2025-08" db="UniProtKB">
        <authorList>
            <consortium name="Ensembl"/>
        </authorList>
    </citation>
    <scope>IDENTIFICATION</scope>
</reference>
<dbReference type="Proteomes" id="UP000694416">
    <property type="component" value="Unplaced"/>
</dbReference>
<keyword evidence="2" id="KW-0813">Transport</keyword>
<keyword evidence="2" id="KW-0963">Cytoplasm</keyword>
<dbReference type="GO" id="GO:0015031">
    <property type="term" value="P:protein transport"/>
    <property type="evidence" value="ECO:0007669"/>
    <property type="project" value="UniProtKB-KW"/>
</dbReference>
<dbReference type="Pfam" id="PF04981">
    <property type="entry name" value="NMD3"/>
    <property type="match status" value="1"/>
</dbReference>
<organism evidence="6 7">
    <name type="scientific">Piliocolobus tephrosceles</name>
    <name type="common">Ugandan red Colobus</name>
    <dbReference type="NCBI Taxonomy" id="591936"/>
    <lineage>
        <taxon>Eukaryota</taxon>
        <taxon>Metazoa</taxon>
        <taxon>Chordata</taxon>
        <taxon>Craniata</taxon>
        <taxon>Vertebrata</taxon>
        <taxon>Euteleostomi</taxon>
        <taxon>Mammalia</taxon>
        <taxon>Eutheria</taxon>
        <taxon>Euarchontoglires</taxon>
        <taxon>Primates</taxon>
        <taxon>Haplorrhini</taxon>
        <taxon>Catarrhini</taxon>
        <taxon>Cercopithecidae</taxon>
        <taxon>Colobinae</taxon>
        <taxon>Piliocolobus</taxon>
    </lineage>
</organism>
<evidence type="ECO:0000256" key="1">
    <source>
        <dbReference type="ARBA" id="ARBA00002269"/>
    </source>
</evidence>
<feature type="compositionally biased region" description="Basic residues" evidence="4">
    <location>
        <begin position="201"/>
        <end position="215"/>
    </location>
</feature>
<evidence type="ECO:0000313" key="6">
    <source>
        <dbReference type="Ensembl" id="ENSPTEP00000007376.1"/>
    </source>
</evidence>
<evidence type="ECO:0000256" key="2">
    <source>
        <dbReference type="RuleBase" id="RU364108"/>
    </source>
</evidence>
<evidence type="ECO:0000259" key="5">
    <source>
        <dbReference type="Pfam" id="PF04981"/>
    </source>
</evidence>
<feature type="compositionally biased region" description="Basic and acidic residues" evidence="4">
    <location>
        <begin position="226"/>
        <end position="235"/>
    </location>
</feature>
<dbReference type="AlphaFoldDB" id="A0A8C9LJJ8"/>
<accession>A0A8C9LJJ8</accession>
<keyword evidence="2" id="KW-0653">Protein transport</keyword>
<evidence type="ECO:0000313" key="7">
    <source>
        <dbReference type="Proteomes" id="UP000694416"/>
    </source>
</evidence>
<feature type="domain" description="Nmd3 N-terminal" evidence="5">
    <location>
        <begin position="2"/>
        <end position="66"/>
    </location>
</feature>
<protein>
    <recommendedName>
        <fullName evidence="2">60S ribosomal export protein NMD3</fullName>
    </recommendedName>
</protein>
<dbReference type="GO" id="GO:0000055">
    <property type="term" value="P:ribosomal large subunit export from nucleus"/>
    <property type="evidence" value="ECO:0007669"/>
    <property type="project" value="TreeGrafter"/>
</dbReference>
<keyword evidence="7" id="KW-1185">Reference proteome</keyword>
<comment type="similarity">
    <text evidence="2">Belongs to the NMD3 family.</text>
</comment>
<feature type="region of interest" description="Disordered" evidence="4">
    <location>
        <begin position="201"/>
        <end position="256"/>
    </location>
</feature>
<name>A0A8C9LJJ8_9PRIM</name>
<dbReference type="PANTHER" id="PTHR12746">
    <property type="entry name" value="NONSENSE-MEDIATED MRNA DECAY PROTEIN 3"/>
    <property type="match status" value="1"/>
</dbReference>
<keyword evidence="2" id="KW-0539">Nucleus</keyword>
<keyword evidence="3" id="KW-0175">Coiled coil</keyword>
<dbReference type="Ensembl" id="ENSPTET00000011265.1">
    <property type="protein sequence ID" value="ENSPTEP00000007376.1"/>
    <property type="gene ID" value="ENSPTEG00000008410.1"/>
</dbReference>
<feature type="coiled-coil region" evidence="3">
    <location>
        <begin position="388"/>
        <end position="415"/>
    </location>
</feature>
<dbReference type="InterPro" id="IPR007064">
    <property type="entry name" value="Nmd3_N"/>
</dbReference>